<protein>
    <submittedName>
        <fullName evidence="1">UPF0149 family protein</fullName>
    </submittedName>
</protein>
<dbReference type="PANTHER" id="PTHR33747">
    <property type="entry name" value="UPF0225 PROTEIN SCO1677"/>
    <property type="match status" value="1"/>
</dbReference>
<gene>
    <name evidence="1" type="ORF">ABDJ85_00780</name>
</gene>
<comment type="caution">
    <text evidence="1">The sequence shown here is derived from an EMBL/GenBank/DDBJ whole genome shotgun (WGS) entry which is preliminary data.</text>
</comment>
<evidence type="ECO:0000313" key="1">
    <source>
        <dbReference type="EMBL" id="MEO3689983.1"/>
    </source>
</evidence>
<organism evidence="1 2">
    <name type="scientific">Roseateles paludis</name>
    <dbReference type="NCBI Taxonomy" id="3145238"/>
    <lineage>
        <taxon>Bacteria</taxon>
        <taxon>Pseudomonadati</taxon>
        <taxon>Pseudomonadota</taxon>
        <taxon>Betaproteobacteria</taxon>
        <taxon>Burkholderiales</taxon>
        <taxon>Sphaerotilaceae</taxon>
        <taxon>Roseateles</taxon>
    </lineage>
</organism>
<sequence>MSLPNDLLDAEFAELDALLANTPKPLEALDVAMLDGYLCGVLIQPRLIDEAEWLPGIFDFDGRALPADADPAWLDRITTLTRRRHSALQRSLAEQGWFDPVVVDQPEDEAAEPGDQPLSEAEQLQRDTYAALAPASRPLLAWVSGFAHALERYPELGEIDEPGIDTALARLFRHLPAETDEEKEILATLDREHPLKDVDDAVEELVACVADLNDLTQAARYHVDTIRRDQPKVGRNDPCPCGSGRKFKACHGK</sequence>
<dbReference type="SUPFAM" id="SSF103642">
    <property type="entry name" value="Sec-C motif"/>
    <property type="match status" value="1"/>
</dbReference>
<proteinExistence type="predicted"/>
<dbReference type="Proteomes" id="UP001495147">
    <property type="component" value="Unassembled WGS sequence"/>
</dbReference>
<dbReference type="InterPro" id="IPR004027">
    <property type="entry name" value="SEC_C_motif"/>
</dbReference>
<reference evidence="1 2" key="1">
    <citation type="submission" date="2024-05" db="EMBL/GenBank/DDBJ databases">
        <title>Roseateles sp. DJS-2-20 16S ribosomal RNA gene Genome sequencing and assembly.</title>
        <authorList>
            <person name="Woo H."/>
        </authorList>
    </citation>
    <scope>NUCLEOTIDE SEQUENCE [LARGE SCALE GENOMIC DNA]</scope>
    <source>
        <strain evidence="1 2">DJS-2-20</strain>
    </source>
</reference>
<name>A0ABV0FYY2_9BURK</name>
<dbReference type="RefSeq" id="WP_347702822.1">
    <property type="nucleotide sequence ID" value="NZ_JBDPZD010000001.1"/>
</dbReference>
<dbReference type="InterPro" id="IPR036255">
    <property type="entry name" value="YgfB-like_sf"/>
</dbReference>
<evidence type="ECO:0000313" key="2">
    <source>
        <dbReference type="Proteomes" id="UP001495147"/>
    </source>
</evidence>
<keyword evidence="2" id="KW-1185">Reference proteome</keyword>
<dbReference type="EMBL" id="JBDPZD010000001">
    <property type="protein sequence ID" value="MEO3689983.1"/>
    <property type="molecule type" value="Genomic_DNA"/>
</dbReference>
<dbReference type="Pfam" id="PF02810">
    <property type="entry name" value="SEC-C"/>
    <property type="match status" value="1"/>
</dbReference>
<dbReference type="NCBIfam" id="TIGR02292">
    <property type="entry name" value="ygfB_yecA"/>
    <property type="match status" value="1"/>
</dbReference>
<dbReference type="Pfam" id="PF03695">
    <property type="entry name" value="UPF0149"/>
    <property type="match status" value="1"/>
</dbReference>
<dbReference type="PANTHER" id="PTHR33747:SF1">
    <property type="entry name" value="ADENYLATE CYCLASE-ASSOCIATED CAP C-TERMINAL DOMAIN-CONTAINING PROTEIN"/>
    <property type="match status" value="1"/>
</dbReference>
<accession>A0ABV0FYY2</accession>
<dbReference type="SUPFAM" id="SSF101327">
    <property type="entry name" value="YgfB-like"/>
    <property type="match status" value="1"/>
</dbReference>
<dbReference type="Gene3D" id="3.10.450.50">
    <property type="match status" value="1"/>
</dbReference>
<dbReference type="InterPro" id="IPR011978">
    <property type="entry name" value="YgfB-like"/>
</dbReference>